<dbReference type="InterPro" id="IPR051531">
    <property type="entry name" value="N-acetyltransferase"/>
</dbReference>
<evidence type="ECO:0000313" key="3">
    <source>
        <dbReference type="Proteomes" id="UP000050863"/>
    </source>
</evidence>
<gene>
    <name evidence="2" type="ORF">CQ12_36075</name>
</gene>
<dbReference type="PROSITE" id="PS51186">
    <property type="entry name" value="GNAT"/>
    <property type="match status" value="1"/>
</dbReference>
<feature type="domain" description="N-acetyltransferase" evidence="1">
    <location>
        <begin position="22"/>
        <end position="184"/>
    </location>
</feature>
<organism evidence="2 3">
    <name type="scientific">Bradyrhizobium jicamae</name>
    <dbReference type="NCBI Taxonomy" id="280332"/>
    <lineage>
        <taxon>Bacteria</taxon>
        <taxon>Pseudomonadati</taxon>
        <taxon>Pseudomonadota</taxon>
        <taxon>Alphaproteobacteria</taxon>
        <taxon>Hyphomicrobiales</taxon>
        <taxon>Nitrobacteraceae</taxon>
        <taxon>Bradyrhizobium</taxon>
    </lineage>
</organism>
<name>A0A0R3KSB6_9BRAD</name>
<dbReference type="SUPFAM" id="SSF55729">
    <property type="entry name" value="Acyl-CoA N-acyltransferases (Nat)"/>
    <property type="match status" value="1"/>
</dbReference>
<evidence type="ECO:0000313" key="2">
    <source>
        <dbReference type="EMBL" id="KRQ96446.1"/>
    </source>
</evidence>
<protein>
    <recommendedName>
        <fullName evidence="1">N-acetyltransferase domain-containing protein</fullName>
    </recommendedName>
</protein>
<dbReference type="AlphaFoldDB" id="A0A0R3KSB6"/>
<sequence>MDRKPTPTSEKQPLIILTTPRLTLRTTTENDISILQGLIFGDSDVMRFAFAGAPMAREAAEDFVRKFFTFGGSLTGMAILTEKATGEIIGFAGLSPCDALGADDFELGFVLARRAWGRGIATEIGEAQLAFGFDQLNCSRLLGLVDPRNAPSIHALEKLGMRSLRTIADPKRGSRDVYVIEAWEWRRHRAE</sequence>
<dbReference type="Gene3D" id="3.40.630.30">
    <property type="match status" value="1"/>
</dbReference>
<dbReference type="PANTHER" id="PTHR43792">
    <property type="entry name" value="GNAT FAMILY, PUTATIVE (AFU_ORTHOLOGUE AFUA_3G00765)-RELATED-RELATED"/>
    <property type="match status" value="1"/>
</dbReference>
<comment type="caution">
    <text evidence="2">The sequence shown here is derived from an EMBL/GenBank/DDBJ whole genome shotgun (WGS) entry which is preliminary data.</text>
</comment>
<accession>A0A0R3KSB6</accession>
<reference evidence="2 3" key="1">
    <citation type="submission" date="2014-03" db="EMBL/GenBank/DDBJ databases">
        <title>Bradyrhizobium valentinum sp. nov., isolated from effective nodules of Lupinus mariae-josephae, a lupine endemic of basic-lime soils in Eastern Spain.</title>
        <authorList>
            <person name="Duran D."/>
            <person name="Rey L."/>
            <person name="Navarro A."/>
            <person name="Busquets A."/>
            <person name="Imperial J."/>
            <person name="Ruiz-Argueso T."/>
        </authorList>
    </citation>
    <scope>NUCLEOTIDE SEQUENCE [LARGE SCALE GENOMIC DNA]</scope>
    <source>
        <strain evidence="2 3">PAC68</strain>
    </source>
</reference>
<dbReference type="PANTHER" id="PTHR43792:SF1">
    <property type="entry name" value="N-ACETYLTRANSFERASE DOMAIN-CONTAINING PROTEIN"/>
    <property type="match status" value="1"/>
</dbReference>
<dbReference type="InterPro" id="IPR000182">
    <property type="entry name" value="GNAT_dom"/>
</dbReference>
<dbReference type="GO" id="GO:0016747">
    <property type="term" value="F:acyltransferase activity, transferring groups other than amino-acyl groups"/>
    <property type="evidence" value="ECO:0007669"/>
    <property type="project" value="InterPro"/>
</dbReference>
<dbReference type="EMBL" id="LLXZ01000198">
    <property type="protein sequence ID" value="KRQ96446.1"/>
    <property type="molecule type" value="Genomic_DNA"/>
</dbReference>
<dbReference type="Proteomes" id="UP000050863">
    <property type="component" value="Unassembled WGS sequence"/>
</dbReference>
<evidence type="ECO:0000259" key="1">
    <source>
        <dbReference type="PROSITE" id="PS51186"/>
    </source>
</evidence>
<dbReference type="STRING" id="280332.CQ12_36075"/>
<proteinExistence type="predicted"/>
<dbReference type="OrthoDB" id="6293260at2"/>
<keyword evidence="3" id="KW-1185">Reference proteome</keyword>
<dbReference type="Pfam" id="PF13302">
    <property type="entry name" value="Acetyltransf_3"/>
    <property type="match status" value="1"/>
</dbReference>
<dbReference type="InterPro" id="IPR016181">
    <property type="entry name" value="Acyl_CoA_acyltransferase"/>
</dbReference>